<sequence>MPPRPAGKGVADGVAAMPLRFGDDALLWAAWLYYEEGMTQGDIAAEMGVSRASVNAYLADARTRGLVSIEIEPQRFRALSIAAALKDHFGLQDCLVIPTEGGERSLIARLGAAGAQALGHAVRSGDTIAVTWGRTMLALADAVSVAGLQDMRVVQATGGTTAKIAWTPEACASRLAEALGARCIPLSAPAIVSSAAVRDVLLQEPVLAEQMAVLQEASCIVFGISSLRPESTIHTSGFFDGMSQHAHYQDAVGCLAGRFISARGEPVSGPLDGRTIGIDLSALKAVPRRMAVAGGVDKVPAILAALRGGHANVLVTDVVTGRGILTAEGYQDTPRRGAQAADKPLQARTRVKKLVNRPQDVVDEVLAGALAGHEDLIAPIPSAPRAVRALNGPRPGKVGLVIGGGSGHEPGFWGYVGQGLADAAAVGNIFSAPPPDPILACTRAAHGGAGVLYLYGNFSGDVMNFDMAAELAAAEGIDVRSVVTTDDIASAPEETRAARRGVAGNVFVFKVAGAAADRMLPLDACEALARRANARSYTMGLALEPGSLPETRRPSFVLGPDDMEIGVGVHGEPGVFRHRLGTADAAADMLMDRILSEMRPAEGDRVAVLVNSLGGTPAMELYIIYRRVRQRLKARGIGVERSLIGPYYTSLDMAGVSLSLLHLDDEMADLLGHPCRSPAWTVG</sequence>
<proteinExistence type="predicted"/>
<dbReference type="GO" id="GO:0006352">
    <property type="term" value="P:DNA-templated transcription initiation"/>
    <property type="evidence" value="ECO:0007669"/>
    <property type="project" value="InterPro"/>
</dbReference>
<dbReference type="GO" id="GO:0004371">
    <property type="term" value="F:glycerone kinase activity"/>
    <property type="evidence" value="ECO:0007669"/>
    <property type="project" value="InterPro"/>
</dbReference>
<evidence type="ECO:0000313" key="6">
    <source>
        <dbReference type="EMBL" id="BAT28185.1"/>
    </source>
</evidence>
<dbReference type="InterPro" id="IPR036388">
    <property type="entry name" value="WH-like_DNA-bd_sf"/>
</dbReference>
<protein>
    <submittedName>
        <fullName evidence="6">Dihydroxyacetone kinase</fullName>
    </submittedName>
</protein>
<keyword evidence="1" id="KW-0808">Transferase</keyword>
<evidence type="ECO:0000256" key="3">
    <source>
        <dbReference type="ARBA" id="ARBA00022777"/>
    </source>
</evidence>
<dbReference type="InterPro" id="IPR013249">
    <property type="entry name" value="RNA_pol_sigma70_r4_t2"/>
</dbReference>
<evidence type="ECO:0000256" key="2">
    <source>
        <dbReference type="ARBA" id="ARBA00022741"/>
    </source>
</evidence>
<dbReference type="GO" id="GO:0003677">
    <property type="term" value="F:DNA binding"/>
    <property type="evidence" value="ECO:0007669"/>
    <property type="project" value="InterPro"/>
</dbReference>
<dbReference type="InterPro" id="IPR007324">
    <property type="entry name" value="Sugar-bd_dom_put"/>
</dbReference>
<dbReference type="GO" id="GO:0005524">
    <property type="term" value="F:ATP binding"/>
    <property type="evidence" value="ECO:0007669"/>
    <property type="project" value="UniProtKB-KW"/>
</dbReference>
<dbReference type="FunFam" id="3.30.1180.20:FF:000001">
    <property type="entry name" value="Dihydroxyacetone kinase 1"/>
    <property type="match status" value="1"/>
</dbReference>
<dbReference type="GO" id="GO:0030246">
    <property type="term" value="F:carbohydrate binding"/>
    <property type="evidence" value="ECO:0007669"/>
    <property type="project" value="InterPro"/>
</dbReference>
<dbReference type="InterPro" id="IPR050861">
    <property type="entry name" value="Dihydroxyacetone_Kinase"/>
</dbReference>
<dbReference type="PANTHER" id="PTHR28629:SF4">
    <property type="entry name" value="TRIOKINASE_FMN CYCLASE"/>
    <property type="match status" value="1"/>
</dbReference>
<evidence type="ECO:0000259" key="5">
    <source>
        <dbReference type="PROSITE" id="PS51481"/>
    </source>
</evidence>
<dbReference type="Pfam" id="PF08281">
    <property type="entry name" value="Sigma70_r4_2"/>
    <property type="match status" value="1"/>
</dbReference>
<name>A0A0N7KXY1_9HYPH</name>
<dbReference type="EMBL" id="LC066377">
    <property type="protein sequence ID" value="BAT28185.1"/>
    <property type="molecule type" value="Genomic_DNA"/>
</dbReference>
<dbReference type="OrthoDB" id="9806345at2"/>
<dbReference type="GO" id="GO:0016987">
    <property type="term" value="F:sigma factor activity"/>
    <property type="evidence" value="ECO:0007669"/>
    <property type="project" value="InterPro"/>
</dbReference>
<keyword evidence="2" id="KW-0547">Nucleotide-binding</keyword>
<dbReference type="AlphaFoldDB" id="A0A0N7KXY1"/>
<dbReference type="Pfam" id="PF04198">
    <property type="entry name" value="Sugar-bind"/>
    <property type="match status" value="1"/>
</dbReference>
<dbReference type="Gene3D" id="1.10.10.10">
    <property type="entry name" value="Winged helix-like DNA-binding domain superfamily/Winged helix DNA-binding domain"/>
    <property type="match status" value="1"/>
</dbReference>
<dbReference type="FunFam" id="3.40.50.10440:FF:000001">
    <property type="entry name" value="Dihydroxyacetone kinase, DhaK subunit"/>
    <property type="match status" value="1"/>
</dbReference>
<dbReference type="Gene3D" id="3.30.1180.20">
    <property type="entry name" value="Dihydroxyacetone kinase, domain 2"/>
    <property type="match status" value="1"/>
</dbReference>
<dbReference type="PANTHER" id="PTHR28629">
    <property type="entry name" value="TRIOKINASE/FMN CYCLASE"/>
    <property type="match status" value="1"/>
</dbReference>
<dbReference type="InterPro" id="IPR004006">
    <property type="entry name" value="DhaK_dom"/>
</dbReference>
<accession>A0A0N7KXY1</accession>
<dbReference type="InterPro" id="IPR037171">
    <property type="entry name" value="NagB/RpiA_transferase-like"/>
</dbReference>
<dbReference type="SUPFAM" id="SSF100950">
    <property type="entry name" value="NagB/RpiA/CoA transferase-like"/>
    <property type="match status" value="1"/>
</dbReference>
<dbReference type="GO" id="GO:0019563">
    <property type="term" value="P:glycerol catabolic process"/>
    <property type="evidence" value="ECO:0007669"/>
    <property type="project" value="TreeGrafter"/>
</dbReference>
<dbReference type="Gene3D" id="3.40.50.10440">
    <property type="entry name" value="Dihydroxyacetone kinase, domain 1"/>
    <property type="match status" value="1"/>
</dbReference>
<dbReference type="PROSITE" id="PS51481">
    <property type="entry name" value="DHAK"/>
    <property type="match status" value="1"/>
</dbReference>
<dbReference type="SUPFAM" id="SSF82549">
    <property type="entry name" value="DAK1/DegV-like"/>
    <property type="match status" value="1"/>
</dbReference>
<evidence type="ECO:0000256" key="4">
    <source>
        <dbReference type="ARBA" id="ARBA00022840"/>
    </source>
</evidence>
<dbReference type="Gene3D" id="3.40.50.1360">
    <property type="match status" value="1"/>
</dbReference>
<keyword evidence="4" id="KW-0067">ATP-binding</keyword>
<keyword evidence="3 6" id="KW-0418">Kinase</keyword>
<dbReference type="RefSeq" id="WP_083507632.1">
    <property type="nucleotide sequence ID" value="NZ_BBWR01000002.1"/>
</dbReference>
<dbReference type="Pfam" id="PF02733">
    <property type="entry name" value="Dak1"/>
    <property type="match status" value="1"/>
</dbReference>
<evidence type="ECO:0000256" key="1">
    <source>
        <dbReference type="ARBA" id="ARBA00022679"/>
    </source>
</evidence>
<organism evidence="6">
    <name type="scientific">Aureimonas frigidaquae</name>
    <dbReference type="NCBI Taxonomy" id="424757"/>
    <lineage>
        <taxon>Bacteria</taxon>
        <taxon>Pseudomonadati</taxon>
        <taxon>Pseudomonadota</taxon>
        <taxon>Alphaproteobacteria</taxon>
        <taxon>Hyphomicrobiales</taxon>
        <taxon>Aurantimonadaceae</taxon>
        <taxon>Aureimonas</taxon>
    </lineage>
</organism>
<dbReference type="GO" id="GO:0005829">
    <property type="term" value="C:cytosol"/>
    <property type="evidence" value="ECO:0007669"/>
    <property type="project" value="TreeGrafter"/>
</dbReference>
<feature type="domain" description="DhaK" evidence="5">
    <location>
        <begin position="357"/>
        <end position="680"/>
    </location>
</feature>
<reference evidence="6" key="1">
    <citation type="journal article" date="2015" name="Proc. Natl. Acad. Sci. U.S.A.">
        <title>Bacterial clade with the ribosomal RNA operon on a small plasmid rather than the chromosome.</title>
        <authorList>
            <person name="Anda M."/>
            <person name="Ohtsubo Y."/>
            <person name="Okubo T."/>
            <person name="Sugawara M."/>
            <person name="Nagata Y."/>
            <person name="Tsuda M."/>
            <person name="Minamisawa K."/>
            <person name="Mitsui H."/>
        </authorList>
    </citation>
    <scope>NUCLEOTIDE SEQUENCE</scope>
    <source>
        <strain evidence="6">JCM 14755</strain>
    </source>
</reference>